<evidence type="ECO:0000313" key="6">
    <source>
        <dbReference type="EMBL" id="KAF0289304.1"/>
    </source>
</evidence>
<keyword evidence="7" id="KW-1185">Reference proteome</keyword>
<dbReference type="Proteomes" id="UP000440578">
    <property type="component" value="Unassembled WGS sequence"/>
</dbReference>
<feature type="binding site" evidence="3">
    <location>
        <begin position="175"/>
        <end position="184"/>
    </location>
    <ligand>
        <name>acetyl-CoA</name>
        <dbReference type="ChEBI" id="CHEBI:57288"/>
    </ligand>
</feature>
<evidence type="ECO:0000256" key="1">
    <source>
        <dbReference type="ARBA" id="ARBA00022679"/>
    </source>
</evidence>
<feature type="binding site" evidence="3">
    <location>
        <begin position="139"/>
        <end position="152"/>
    </location>
    <ligand>
        <name>acetyl-CoA</name>
        <dbReference type="ChEBI" id="CHEBI:57288"/>
    </ligand>
</feature>
<feature type="site" description="Crucial for catalytic activity" evidence="3">
    <location>
        <position position="70"/>
    </location>
</feature>
<evidence type="ECO:0000256" key="3">
    <source>
        <dbReference type="HAMAP-Rule" id="MF_03130"/>
    </source>
</evidence>
<sequence length="270" mass="30672">MNFQFSLDSIFPEDLMIIGRDLTPKVVDGSLNSSTPSEYYYKHFCRLDPSSKMALGEVLDRMGAASARAQGLSQVITTMEKLRTSENHIVYIITRKHPDRSVDGADICVGFLKVGRKRLFILDSSGGQNEVMPVSVLDFYVHESLQRHGYGRQLFDAMLQTERVEPVHLAIDRPSDKLTSFLAKHYGLRQPCPQMNNFVVYPGFFSDREEDELFYPNKRRSPMKNGYEVTSMVGVNGSPSFSRHSHSSAASPCRPASREVRNLHDHHQLW</sequence>
<dbReference type="InterPro" id="IPR038746">
    <property type="entry name" value="Atat"/>
</dbReference>
<protein>
    <recommendedName>
        <fullName evidence="3">Alpha-tubulin N-acetyltransferase</fullName>
        <shortName evidence="3">Alpha-TAT</shortName>
        <shortName evidence="3">TAT</shortName>
        <ecNumber evidence="3">2.3.1.108</ecNumber>
    </recommendedName>
    <alternativeName>
        <fullName evidence="3">Acetyltransferase mec-17 homolog</fullName>
    </alternativeName>
</protein>
<keyword evidence="2 3" id="KW-0012">Acyltransferase</keyword>
<dbReference type="InterPro" id="IPR007965">
    <property type="entry name" value="GNAT_ATAT"/>
</dbReference>
<feature type="region of interest" description="Disordered" evidence="4">
    <location>
        <begin position="238"/>
        <end position="258"/>
    </location>
</feature>
<dbReference type="GO" id="GO:0019799">
    <property type="term" value="F:tubulin N-acetyltransferase activity"/>
    <property type="evidence" value="ECO:0007669"/>
    <property type="project" value="UniProtKB-UniRule"/>
</dbReference>
<gene>
    <name evidence="6" type="primary">ATAT1</name>
    <name evidence="6" type="ORF">FJT64_001331</name>
</gene>
<organism evidence="6 7">
    <name type="scientific">Amphibalanus amphitrite</name>
    <name type="common">Striped barnacle</name>
    <name type="synonym">Balanus amphitrite</name>
    <dbReference type="NCBI Taxonomy" id="1232801"/>
    <lineage>
        <taxon>Eukaryota</taxon>
        <taxon>Metazoa</taxon>
        <taxon>Ecdysozoa</taxon>
        <taxon>Arthropoda</taxon>
        <taxon>Crustacea</taxon>
        <taxon>Multicrustacea</taxon>
        <taxon>Cirripedia</taxon>
        <taxon>Thoracica</taxon>
        <taxon>Thoracicalcarea</taxon>
        <taxon>Balanomorpha</taxon>
        <taxon>Balanoidea</taxon>
        <taxon>Balanidae</taxon>
        <taxon>Amphibalaninae</taxon>
        <taxon>Amphibalanus</taxon>
    </lineage>
</organism>
<dbReference type="PANTHER" id="PTHR12327">
    <property type="entry name" value="ALPHA-TUBULIN N-ACETYLTRANSFERASE 1"/>
    <property type="match status" value="1"/>
</dbReference>
<dbReference type="HAMAP" id="MF_03130">
    <property type="entry name" value="mec17"/>
    <property type="match status" value="1"/>
</dbReference>
<keyword evidence="1 3" id="KW-0808">Transferase</keyword>
<feature type="domain" description="N-acetyltransferase" evidence="5">
    <location>
        <begin position="1"/>
        <end position="205"/>
    </location>
</feature>
<proteinExistence type="inferred from homology"/>
<evidence type="ECO:0000256" key="4">
    <source>
        <dbReference type="SAM" id="MobiDB-lite"/>
    </source>
</evidence>
<dbReference type="InterPro" id="IPR016181">
    <property type="entry name" value="Acyl_CoA_acyltransferase"/>
</dbReference>
<comment type="caution">
    <text evidence="6">The sequence shown here is derived from an EMBL/GenBank/DDBJ whole genome shotgun (WGS) entry which is preliminary data.</text>
</comment>
<dbReference type="SUPFAM" id="SSF55729">
    <property type="entry name" value="Acyl-CoA N-acyltransferases (Nat)"/>
    <property type="match status" value="1"/>
</dbReference>
<dbReference type="GO" id="GO:0070507">
    <property type="term" value="P:regulation of microtubule cytoskeleton organization"/>
    <property type="evidence" value="ECO:0007669"/>
    <property type="project" value="UniProtKB-UniRule"/>
</dbReference>
<dbReference type="CDD" id="cd04301">
    <property type="entry name" value="NAT_SF"/>
    <property type="match status" value="1"/>
</dbReference>
<dbReference type="Gene3D" id="3.40.630.30">
    <property type="match status" value="1"/>
</dbReference>
<evidence type="ECO:0000313" key="7">
    <source>
        <dbReference type="Proteomes" id="UP000440578"/>
    </source>
</evidence>
<dbReference type="GO" id="GO:0005874">
    <property type="term" value="C:microtubule"/>
    <property type="evidence" value="ECO:0007669"/>
    <property type="project" value="InterPro"/>
</dbReference>
<dbReference type="GO" id="GO:0048666">
    <property type="term" value="P:neuron development"/>
    <property type="evidence" value="ECO:0007669"/>
    <property type="project" value="UniProtKB-UniRule"/>
</dbReference>
<comment type="similarity">
    <text evidence="3">Belongs to the acetyltransferase ATAT1 family.</text>
</comment>
<comment type="function">
    <text evidence="3">Specifically acetylates 'Lys-40' in alpha-tubulin on the lumenal side of microtubules. Promotes microtubule destabilization and accelerates microtubule dynamics; this activity may be independent of acetylation activity. Acetylates alpha-tubulin with a slow enzymatic rate, due to a catalytic site that is not optimized for acetyl transfer. Enters the microtubule through each end and diffuses quickly throughout the lumen of microtubules. Acetylates only long/old microtubules because of its slow acetylation rate since it does not have time to act on dynamically unstable microtubules before the enzyme is released.</text>
</comment>
<dbReference type="EC" id="2.3.1.108" evidence="3"/>
<dbReference type="PROSITE" id="PS51730">
    <property type="entry name" value="GNAT_ATAT"/>
    <property type="match status" value="1"/>
</dbReference>
<name>A0A6A4VCP1_AMPAM</name>
<evidence type="ECO:0000256" key="2">
    <source>
        <dbReference type="ARBA" id="ARBA00023315"/>
    </source>
</evidence>
<dbReference type="OrthoDB" id="447510at2759"/>
<evidence type="ECO:0000259" key="5">
    <source>
        <dbReference type="PROSITE" id="PS51730"/>
    </source>
</evidence>
<reference evidence="6 7" key="1">
    <citation type="submission" date="2019-07" db="EMBL/GenBank/DDBJ databases">
        <title>Draft genome assembly of a fouling barnacle, Amphibalanus amphitrite (Darwin, 1854): The first reference genome for Thecostraca.</title>
        <authorList>
            <person name="Kim W."/>
        </authorList>
    </citation>
    <scope>NUCLEOTIDE SEQUENCE [LARGE SCALE GENOMIC DNA]</scope>
    <source>
        <strain evidence="6">SNU_AA5</strain>
        <tissue evidence="6">Soma without cirri and trophi</tissue>
    </source>
</reference>
<comment type="catalytic activity">
    <reaction evidence="3">
        <text>L-lysyl-[alpha-tubulin] + acetyl-CoA = N(6)-acetyl-L-lysyl-[alpha-tubulin] + CoA + H(+)</text>
        <dbReference type="Rhea" id="RHEA:15277"/>
        <dbReference type="Rhea" id="RHEA-COMP:11278"/>
        <dbReference type="Rhea" id="RHEA-COMP:11279"/>
        <dbReference type="ChEBI" id="CHEBI:15378"/>
        <dbReference type="ChEBI" id="CHEBI:29969"/>
        <dbReference type="ChEBI" id="CHEBI:57287"/>
        <dbReference type="ChEBI" id="CHEBI:57288"/>
        <dbReference type="ChEBI" id="CHEBI:61930"/>
        <dbReference type="EC" id="2.3.1.108"/>
    </reaction>
</comment>
<feature type="compositionally biased region" description="Low complexity" evidence="4">
    <location>
        <begin position="238"/>
        <end position="255"/>
    </location>
</feature>
<dbReference type="PANTHER" id="PTHR12327:SF0">
    <property type="entry name" value="ALPHA-TUBULIN N-ACETYLTRANSFERASE 1"/>
    <property type="match status" value="1"/>
</dbReference>
<accession>A0A6A4VCP1</accession>
<dbReference type="Pfam" id="PF05301">
    <property type="entry name" value="Acetyltransf_16"/>
    <property type="match status" value="1"/>
</dbReference>
<dbReference type="AlphaFoldDB" id="A0A6A4VCP1"/>
<dbReference type="EMBL" id="VIIS01002042">
    <property type="protein sequence ID" value="KAF0289304.1"/>
    <property type="molecule type" value="Genomic_DNA"/>
</dbReference>